<comment type="caution">
    <text evidence="2">The sequence shown here is derived from an EMBL/GenBank/DDBJ whole genome shotgun (WGS) entry which is preliminary data.</text>
</comment>
<evidence type="ECO:0000313" key="2">
    <source>
        <dbReference type="EMBL" id="KAF9881360.1"/>
    </source>
</evidence>
<protein>
    <submittedName>
        <fullName evidence="2">Uncharacterized protein</fullName>
    </submittedName>
</protein>
<feature type="region of interest" description="Disordered" evidence="1">
    <location>
        <begin position="64"/>
        <end position="85"/>
    </location>
</feature>
<keyword evidence="3" id="KW-1185">Reference proteome</keyword>
<gene>
    <name evidence="2" type="ORF">CkaCkLH20_01510</name>
</gene>
<sequence length="107" mass="11466">MSGMHSTFSTSITGDKQHSYAVLSAIQQGSAAESSQTQFSSGQQHPKEFDAASVSSFGSSVSLLKDKRHRSHNKSLTAKKSSSLVARQRAAEDANAQVLKNQVRLSI</sequence>
<feature type="region of interest" description="Disordered" evidence="1">
    <location>
        <begin position="32"/>
        <end position="51"/>
    </location>
</feature>
<name>A0A9P6IEP9_9PEZI</name>
<evidence type="ECO:0000256" key="1">
    <source>
        <dbReference type="SAM" id="MobiDB-lite"/>
    </source>
</evidence>
<feature type="compositionally biased region" description="Polar residues" evidence="1">
    <location>
        <begin position="32"/>
        <end position="44"/>
    </location>
</feature>
<accession>A0A9P6IEP9</accession>
<reference evidence="2" key="1">
    <citation type="submission" date="2020-03" db="EMBL/GenBank/DDBJ databases">
        <authorList>
            <person name="He L."/>
        </authorList>
    </citation>
    <scope>NUCLEOTIDE SEQUENCE</scope>
    <source>
        <strain evidence="2">CkLH20</strain>
    </source>
</reference>
<dbReference type="Proteomes" id="UP000781932">
    <property type="component" value="Unassembled WGS sequence"/>
</dbReference>
<dbReference type="AlphaFoldDB" id="A0A9P6IEP9"/>
<feature type="compositionally biased region" description="Polar residues" evidence="1">
    <location>
        <begin position="74"/>
        <end position="85"/>
    </location>
</feature>
<dbReference type="RefSeq" id="XP_038750821.1">
    <property type="nucleotide sequence ID" value="XM_038884229.1"/>
</dbReference>
<organism evidence="2 3">
    <name type="scientific">Colletotrichum karsti</name>
    <dbReference type="NCBI Taxonomy" id="1095194"/>
    <lineage>
        <taxon>Eukaryota</taxon>
        <taxon>Fungi</taxon>
        <taxon>Dikarya</taxon>
        <taxon>Ascomycota</taxon>
        <taxon>Pezizomycotina</taxon>
        <taxon>Sordariomycetes</taxon>
        <taxon>Hypocreomycetidae</taxon>
        <taxon>Glomerellales</taxon>
        <taxon>Glomerellaceae</taxon>
        <taxon>Colletotrichum</taxon>
        <taxon>Colletotrichum boninense species complex</taxon>
    </lineage>
</organism>
<reference evidence="2" key="2">
    <citation type="submission" date="2020-11" db="EMBL/GenBank/DDBJ databases">
        <title>Whole genome sequencing of Colletotrichum sp.</title>
        <authorList>
            <person name="Li H."/>
        </authorList>
    </citation>
    <scope>NUCLEOTIDE SEQUENCE</scope>
    <source>
        <strain evidence="2">CkLH20</strain>
    </source>
</reference>
<dbReference type="OrthoDB" id="4850701at2759"/>
<dbReference type="GeneID" id="62157303"/>
<evidence type="ECO:0000313" key="3">
    <source>
        <dbReference type="Proteomes" id="UP000781932"/>
    </source>
</evidence>
<dbReference type="EMBL" id="JAATWM020000003">
    <property type="protein sequence ID" value="KAF9881360.1"/>
    <property type="molecule type" value="Genomic_DNA"/>
</dbReference>
<proteinExistence type="predicted"/>